<dbReference type="PANTHER" id="PTHR43213">
    <property type="entry name" value="BIFUNCTIONAL DTTP/UTP PYROPHOSPHATASE/METHYLTRANSFERASE PROTEIN-RELATED"/>
    <property type="match status" value="1"/>
</dbReference>
<dbReference type="HAMAP" id="MF_00528">
    <property type="entry name" value="Maf"/>
    <property type="match status" value="1"/>
</dbReference>
<dbReference type="CDD" id="cd00555">
    <property type="entry name" value="Maf"/>
    <property type="match status" value="1"/>
</dbReference>
<dbReference type="RefSeq" id="WP_303680613.1">
    <property type="nucleotide sequence ID" value="NZ_LVWG01000003.1"/>
</dbReference>
<comment type="function">
    <text evidence="4">Nucleoside triphosphate pyrophosphatase that hydrolyzes dTTP and UTP. May have a dual role in cell division arrest and in preventing the incorporation of modified nucleotides into cellular nucleic acids.</text>
</comment>
<dbReference type="GO" id="GO:0009117">
    <property type="term" value="P:nucleotide metabolic process"/>
    <property type="evidence" value="ECO:0007669"/>
    <property type="project" value="UniProtKB-KW"/>
</dbReference>
<proteinExistence type="inferred from homology"/>
<dbReference type="InterPro" id="IPR003697">
    <property type="entry name" value="Maf-like"/>
</dbReference>
<keyword evidence="4" id="KW-0963">Cytoplasm</keyword>
<dbReference type="EMBL" id="LVWG01000003">
    <property type="protein sequence ID" value="KZK75256.1"/>
    <property type="molecule type" value="Genomic_DNA"/>
</dbReference>
<feature type="active site" description="Proton acceptor" evidence="4">
    <location>
        <position position="75"/>
    </location>
</feature>
<dbReference type="Proteomes" id="UP000076481">
    <property type="component" value="Unassembled WGS sequence"/>
</dbReference>
<dbReference type="AlphaFoldDB" id="A0A165MHN2"/>
<feature type="site" description="Important for substrate specificity" evidence="4">
    <location>
        <position position="158"/>
    </location>
</feature>
<dbReference type="PIRSF" id="PIRSF006305">
    <property type="entry name" value="Maf"/>
    <property type="match status" value="1"/>
</dbReference>
<dbReference type="GO" id="GO:0005737">
    <property type="term" value="C:cytoplasm"/>
    <property type="evidence" value="ECO:0007669"/>
    <property type="project" value="UniProtKB-SubCell"/>
</dbReference>
<feature type="site" description="Important for substrate specificity" evidence="4">
    <location>
        <position position="14"/>
    </location>
</feature>
<accession>A0A165MHN2</accession>
<comment type="catalytic activity">
    <reaction evidence="4">
        <text>UTP + H2O = UMP + diphosphate + H(+)</text>
        <dbReference type="Rhea" id="RHEA:29395"/>
        <dbReference type="ChEBI" id="CHEBI:15377"/>
        <dbReference type="ChEBI" id="CHEBI:15378"/>
        <dbReference type="ChEBI" id="CHEBI:33019"/>
        <dbReference type="ChEBI" id="CHEBI:46398"/>
        <dbReference type="ChEBI" id="CHEBI:57865"/>
        <dbReference type="EC" id="3.6.1.9"/>
    </reaction>
</comment>
<comment type="similarity">
    <text evidence="4">Belongs to the Maf family. YhdE subfamily.</text>
</comment>
<dbReference type="PANTHER" id="PTHR43213:SF5">
    <property type="entry name" value="BIFUNCTIONAL DTTP_UTP PYROPHOSPHATASE_METHYLTRANSFERASE PROTEIN-RELATED"/>
    <property type="match status" value="1"/>
</dbReference>
<dbReference type="GO" id="GO:0036218">
    <property type="term" value="F:dTTP diphosphatase activity"/>
    <property type="evidence" value="ECO:0007669"/>
    <property type="project" value="RHEA"/>
</dbReference>
<dbReference type="InterPro" id="IPR029001">
    <property type="entry name" value="ITPase-like_fam"/>
</dbReference>
<dbReference type="Gene3D" id="3.90.950.10">
    <property type="match status" value="1"/>
</dbReference>
<protein>
    <recommendedName>
        <fullName evidence="4">dTTP/UTP pyrophosphatase</fullName>
        <shortName evidence="4">dTTPase/UTPase</shortName>
        <ecNumber evidence="4">3.6.1.9</ecNumber>
    </recommendedName>
    <alternativeName>
        <fullName evidence="4">Nucleoside triphosphate pyrophosphatase</fullName>
    </alternativeName>
    <alternativeName>
        <fullName evidence="4">Nucleotide pyrophosphatase</fullName>
        <shortName evidence="4">Nucleotide PPase</shortName>
    </alternativeName>
</protein>
<comment type="caution">
    <text evidence="5">The sequence shown here is derived from an EMBL/GenBank/DDBJ whole genome shotgun (WGS) entry which is preliminary data.</text>
</comment>
<keyword evidence="3 4" id="KW-0546">Nucleotide metabolism</keyword>
<reference evidence="5 6" key="1">
    <citation type="submission" date="2016-03" db="EMBL/GenBank/DDBJ databases">
        <title>Speciation and ecological success in dimly lit waters: horizontal gene transfer in a green sulfur bacteria bloom unveiled by metagenomic assembly.</title>
        <authorList>
            <person name="Llorens-Mares T."/>
            <person name="Liu Z."/>
            <person name="Allen L.Z."/>
            <person name="Rusch D.B."/>
            <person name="Craig M.T."/>
            <person name="Dupont C.L."/>
            <person name="Bryant D.A."/>
            <person name="Casamayor E.O."/>
        </authorList>
    </citation>
    <scope>NUCLEOTIDE SEQUENCE [LARGE SCALE GENOMIC DNA]</scope>
    <source>
        <strain evidence="5">CIII</strain>
    </source>
</reference>
<evidence type="ECO:0000256" key="4">
    <source>
        <dbReference type="HAMAP-Rule" id="MF_00528"/>
    </source>
</evidence>
<comment type="catalytic activity">
    <reaction evidence="4">
        <text>dTTP + H2O = dTMP + diphosphate + H(+)</text>
        <dbReference type="Rhea" id="RHEA:28534"/>
        <dbReference type="ChEBI" id="CHEBI:15377"/>
        <dbReference type="ChEBI" id="CHEBI:15378"/>
        <dbReference type="ChEBI" id="CHEBI:33019"/>
        <dbReference type="ChEBI" id="CHEBI:37568"/>
        <dbReference type="ChEBI" id="CHEBI:63528"/>
        <dbReference type="EC" id="3.6.1.9"/>
    </reaction>
</comment>
<name>A0A165MHN2_PELLU</name>
<dbReference type="GO" id="GO:0036221">
    <property type="term" value="F:UTP diphosphatase activity"/>
    <property type="evidence" value="ECO:0007669"/>
    <property type="project" value="RHEA"/>
</dbReference>
<evidence type="ECO:0000313" key="5">
    <source>
        <dbReference type="EMBL" id="KZK75256.1"/>
    </source>
</evidence>
<evidence type="ECO:0000313" key="6">
    <source>
        <dbReference type="Proteomes" id="UP000076481"/>
    </source>
</evidence>
<comment type="subcellular location">
    <subcellularLocation>
        <location evidence="4">Cytoplasm</location>
    </subcellularLocation>
</comment>
<evidence type="ECO:0000256" key="2">
    <source>
        <dbReference type="ARBA" id="ARBA00022801"/>
    </source>
</evidence>
<comment type="cofactor">
    <cofactor evidence="1 4">
        <name>a divalent metal cation</name>
        <dbReference type="ChEBI" id="CHEBI:60240"/>
    </cofactor>
</comment>
<keyword evidence="2 4" id="KW-0378">Hydrolase</keyword>
<evidence type="ECO:0000256" key="3">
    <source>
        <dbReference type="ARBA" id="ARBA00023080"/>
    </source>
</evidence>
<sequence length="193" mass="21400">MRTPNILLASQSPRRRELLALLAIPFTAVRVDTPEQFECAASLEENVRRIAEEKAREARRLYPEESSSSIILSADTVVEHDGLILQKPQGEEEALAMLQSLQGRTHSVHTGYALLYGERKHTAMATTRVTFNAMPKREIMRYIATGSPFDKAGAYGIQDPVMASYVSGIEGCYYNVVGLPLSAVWTAIQKMVV</sequence>
<organism evidence="5 6">
    <name type="scientific">Pelodictyon luteolum</name>
    <dbReference type="NCBI Taxonomy" id="1100"/>
    <lineage>
        <taxon>Bacteria</taxon>
        <taxon>Pseudomonadati</taxon>
        <taxon>Chlorobiota</taxon>
        <taxon>Chlorobiia</taxon>
        <taxon>Chlorobiales</taxon>
        <taxon>Chlorobiaceae</taxon>
        <taxon>Chlorobium/Pelodictyon group</taxon>
        <taxon>Pelodictyon</taxon>
    </lineage>
</organism>
<feature type="site" description="Important for substrate specificity" evidence="4">
    <location>
        <position position="76"/>
    </location>
</feature>
<dbReference type="Pfam" id="PF02545">
    <property type="entry name" value="Maf"/>
    <property type="match status" value="1"/>
</dbReference>
<dbReference type="NCBIfam" id="TIGR00172">
    <property type="entry name" value="maf"/>
    <property type="match status" value="1"/>
</dbReference>
<gene>
    <name evidence="5" type="ORF">A3K90_05630</name>
</gene>
<dbReference type="SUPFAM" id="SSF52972">
    <property type="entry name" value="ITPase-like"/>
    <property type="match status" value="1"/>
</dbReference>
<dbReference type="EC" id="3.6.1.9" evidence="4"/>
<comment type="caution">
    <text evidence="4">Lacks conserved residue(s) required for the propagation of feature annotation.</text>
</comment>
<evidence type="ECO:0000256" key="1">
    <source>
        <dbReference type="ARBA" id="ARBA00001968"/>
    </source>
</evidence>